<comment type="caution">
    <text evidence="3">The sequence shown here is derived from an EMBL/GenBank/DDBJ whole genome shotgun (WGS) entry which is preliminary data.</text>
</comment>
<dbReference type="PRINTS" id="PR01345">
    <property type="entry name" value="CERVTRCPTASE"/>
</dbReference>
<feature type="domain" description="Endonuclease/exonuclease/phosphatase" evidence="2">
    <location>
        <begin position="326"/>
        <end position="431"/>
    </location>
</feature>
<reference evidence="4" key="1">
    <citation type="submission" date="2022-10" db="EMBL/GenBank/DDBJ databases">
        <title>Genome assembly of Pristionchus species.</title>
        <authorList>
            <person name="Yoshida K."/>
            <person name="Sommer R.J."/>
        </authorList>
    </citation>
    <scope>NUCLEOTIDE SEQUENCE [LARGE SCALE GENOMIC DNA]</scope>
    <source>
        <strain evidence="4">RS5460</strain>
    </source>
</reference>
<feature type="non-terminal residue" evidence="3">
    <location>
        <position position="860"/>
    </location>
</feature>
<organism evidence="3 4">
    <name type="scientific">Pristionchus mayeri</name>
    <dbReference type="NCBI Taxonomy" id="1317129"/>
    <lineage>
        <taxon>Eukaryota</taxon>
        <taxon>Metazoa</taxon>
        <taxon>Ecdysozoa</taxon>
        <taxon>Nematoda</taxon>
        <taxon>Chromadorea</taxon>
        <taxon>Rhabditida</taxon>
        <taxon>Rhabditina</taxon>
        <taxon>Diplogasteromorpha</taxon>
        <taxon>Diplogasteroidea</taxon>
        <taxon>Neodiplogasteridae</taxon>
        <taxon>Pristionchus</taxon>
    </lineage>
</organism>
<dbReference type="SUPFAM" id="SSF56219">
    <property type="entry name" value="DNase I-like"/>
    <property type="match status" value="1"/>
</dbReference>
<feature type="compositionally biased region" description="Low complexity" evidence="1">
    <location>
        <begin position="209"/>
        <end position="244"/>
    </location>
</feature>
<evidence type="ECO:0000313" key="3">
    <source>
        <dbReference type="EMBL" id="GMR31352.1"/>
    </source>
</evidence>
<accession>A0AAN5C643</accession>
<dbReference type="Pfam" id="PF14529">
    <property type="entry name" value="Exo_endo_phos_2"/>
    <property type="match status" value="1"/>
</dbReference>
<dbReference type="Proteomes" id="UP001328107">
    <property type="component" value="Unassembled WGS sequence"/>
</dbReference>
<name>A0AAN5C643_9BILA</name>
<keyword evidence="4" id="KW-1185">Reference proteome</keyword>
<sequence>PASQASVDALSAKVDKMMVVQMEILSFLKQNAAAPPPSPALTSLPPVVDVAREVYEAVTKAVSDKAEYEDKECRAVVIGSVETSEPSKGLEQDQKIVSDLVTYSGSDECKKAFCEGKVKFHRHPSDRPPKSRPLKIAFESKALRDSFLSGIRSKQLQLERDARKEAVKKNLECRQIVYGVRDYSLITYRNPRPLPPNYGTPRDSRDQNPPADDSTPDDASSSAGATSASSSAPAKASRSIPSPSSPNVSLFYANCRSIRCKTQSLSFLLASFTYRVLSFSETWLASSDSDSLLINSYHDYFVFRNDQAITVDLYLTFTNNLPYRKIRIITIYRSPSSPSLSLISLVNYLSLLANDSFPCIILGDFNLPQVNWLAFSSPTQNDLLSFMADNCFNQYVTFPTRCLSFLDLVFCNYDIIHNVSPSIPLSDHISVNFDLRIPSPPPRHYTPSRMYRLADWHSLNENIFYHDWTIALRDLNANDAYIYFTNFINDLLDSYVPLSRPSELSKYPKNVRILYDKSHNLARIAPNSVASIRMHNRFKSALNRFHCYIESKIVASSNSKSFYQFCSGKLSSPKLTPSAIIDNSGTTLLTNDDKCVAFSQFFSSVFSHPMNCPLPLLTPSLTFDLPTISHLDILSYFINGVLLNEPTVKEKNVTKVIVKVLGVHFSPNLSFSYHIQKIVAKARSKINLMFKSFHSKCPTIYKKAYTTFVLPTLEYCSVIWNPSHSVELTKELEKVQRDFSRRLYSRCVLPHVPYFERIQFLELTTLESRRTVTDIVFLHSILHSRYLLAFSSLLIPAPLTRPLRNGHPLRITLPFIPPKSYSTLVSRSISFWNSLTTDFVVLPHNSFRSLISSQPPLSFP</sequence>
<dbReference type="InterPro" id="IPR036691">
    <property type="entry name" value="Endo/exonu/phosph_ase_sf"/>
</dbReference>
<evidence type="ECO:0000259" key="2">
    <source>
        <dbReference type="Pfam" id="PF14529"/>
    </source>
</evidence>
<dbReference type="PANTHER" id="PTHR21459:SF2">
    <property type="entry name" value="PROTEIN CBG08968"/>
    <property type="match status" value="1"/>
</dbReference>
<evidence type="ECO:0000313" key="4">
    <source>
        <dbReference type="Proteomes" id="UP001328107"/>
    </source>
</evidence>
<feature type="non-terminal residue" evidence="3">
    <location>
        <position position="1"/>
    </location>
</feature>
<evidence type="ECO:0000256" key="1">
    <source>
        <dbReference type="SAM" id="MobiDB-lite"/>
    </source>
</evidence>
<dbReference type="EMBL" id="BTRK01000001">
    <property type="protein sequence ID" value="GMR31352.1"/>
    <property type="molecule type" value="Genomic_DNA"/>
</dbReference>
<gene>
    <name evidence="3" type="ORF">PMAYCL1PPCAC_01547</name>
</gene>
<dbReference type="Gene3D" id="3.60.10.10">
    <property type="entry name" value="Endonuclease/exonuclease/phosphatase"/>
    <property type="match status" value="1"/>
</dbReference>
<dbReference type="GO" id="GO:0003824">
    <property type="term" value="F:catalytic activity"/>
    <property type="evidence" value="ECO:0007669"/>
    <property type="project" value="InterPro"/>
</dbReference>
<dbReference type="InterPro" id="IPR005135">
    <property type="entry name" value="Endo/exonuclease/phosphatase"/>
</dbReference>
<protein>
    <recommendedName>
        <fullName evidence="2">Endonuclease/exonuclease/phosphatase domain-containing protein</fullName>
    </recommendedName>
</protein>
<feature type="region of interest" description="Disordered" evidence="1">
    <location>
        <begin position="190"/>
        <end position="244"/>
    </location>
</feature>
<proteinExistence type="predicted"/>
<dbReference type="AlphaFoldDB" id="A0AAN5C643"/>
<dbReference type="PANTHER" id="PTHR21459">
    <property type="entry name" value="PROTEIN CBG08968"/>
    <property type="match status" value="1"/>
</dbReference>